<protein>
    <submittedName>
        <fullName evidence="1">Uncharacterized protein</fullName>
    </submittedName>
</protein>
<reference evidence="1 2" key="1">
    <citation type="submission" date="2015-01" db="EMBL/GenBank/DDBJ databases">
        <title>Jeotgalibacillus campisalis genome sequencing.</title>
        <authorList>
            <person name="Goh K.M."/>
            <person name="Chan K.-G."/>
            <person name="Yaakop A.S."/>
            <person name="Ee R."/>
            <person name="Gan H.M."/>
            <person name="Chan C.S."/>
        </authorList>
    </citation>
    <scope>NUCLEOTIDE SEQUENCE [LARGE SCALE GENOMIC DNA]</scope>
    <source>
        <strain evidence="1 2">SF-57</strain>
    </source>
</reference>
<gene>
    <name evidence="1" type="ORF">KR50_25110</name>
</gene>
<organism evidence="1 2">
    <name type="scientific">Jeotgalibacillus campisalis</name>
    <dbReference type="NCBI Taxonomy" id="220754"/>
    <lineage>
        <taxon>Bacteria</taxon>
        <taxon>Bacillati</taxon>
        <taxon>Bacillota</taxon>
        <taxon>Bacilli</taxon>
        <taxon>Bacillales</taxon>
        <taxon>Caryophanaceae</taxon>
        <taxon>Jeotgalibacillus</taxon>
    </lineage>
</organism>
<keyword evidence="2" id="KW-1185">Reference proteome</keyword>
<dbReference type="AlphaFoldDB" id="A0A0C2RYD3"/>
<dbReference type="EMBL" id="JXRR01000016">
    <property type="protein sequence ID" value="KIL46814.1"/>
    <property type="molecule type" value="Genomic_DNA"/>
</dbReference>
<sequence>MKTKNQNSLRWFLTILRKKVENMTCDFHISPFQSDTGGI</sequence>
<evidence type="ECO:0000313" key="1">
    <source>
        <dbReference type="EMBL" id="KIL46814.1"/>
    </source>
</evidence>
<evidence type="ECO:0000313" key="2">
    <source>
        <dbReference type="Proteomes" id="UP000031972"/>
    </source>
</evidence>
<proteinExistence type="predicted"/>
<name>A0A0C2RYD3_9BACL</name>
<dbReference type="Proteomes" id="UP000031972">
    <property type="component" value="Unassembled WGS sequence"/>
</dbReference>
<comment type="caution">
    <text evidence="1">The sequence shown here is derived from an EMBL/GenBank/DDBJ whole genome shotgun (WGS) entry which is preliminary data.</text>
</comment>
<dbReference type="PATRIC" id="fig|220754.4.peg.2527"/>
<accession>A0A0C2RYD3</accession>